<dbReference type="PANTHER" id="PTHR10151:SF120">
    <property type="entry name" value="BIS(5'-ADENOSYL)-TRIPHOSPHATASE"/>
    <property type="match status" value="1"/>
</dbReference>
<organism evidence="2 3">
    <name type="scientific">Luteimonas galliterrae</name>
    <dbReference type="NCBI Taxonomy" id="2940486"/>
    <lineage>
        <taxon>Bacteria</taxon>
        <taxon>Pseudomonadati</taxon>
        <taxon>Pseudomonadota</taxon>
        <taxon>Gammaproteobacteria</taxon>
        <taxon>Lysobacterales</taxon>
        <taxon>Lysobacteraceae</taxon>
        <taxon>Luteimonas</taxon>
    </lineage>
</organism>
<dbReference type="InterPro" id="IPR002591">
    <property type="entry name" value="Phosphodiest/P_Trfase"/>
</dbReference>
<dbReference type="EMBL" id="JAMBEP010000001">
    <property type="protein sequence ID" value="MCL1634294.1"/>
    <property type="molecule type" value="Genomic_DNA"/>
</dbReference>
<protein>
    <submittedName>
        <fullName evidence="2">Ectonucleotide pyrophosphatase/phosphodiesterase</fullName>
    </submittedName>
</protein>
<reference evidence="2 3" key="1">
    <citation type="submission" date="2022-05" db="EMBL/GenBank/DDBJ databases">
        <title>Luteimonas sp. SX5, whole genome shotgun sequencing project.</title>
        <authorList>
            <person name="Zhao G."/>
            <person name="Shen L."/>
        </authorList>
    </citation>
    <scope>NUCLEOTIDE SEQUENCE [LARGE SCALE GENOMIC DNA]</scope>
    <source>
        <strain evidence="2 3">SX5</strain>
    </source>
</reference>
<keyword evidence="1" id="KW-0732">Signal</keyword>
<dbReference type="Pfam" id="PF01663">
    <property type="entry name" value="Phosphodiest"/>
    <property type="match status" value="1"/>
</dbReference>
<gene>
    <name evidence="2" type="ORF">M2650_06560</name>
</gene>
<evidence type="ECO:0000256" key="1">
    <source>
        <dbReference type="SAM" id="SignalP"/>
    </source>
</evidence>
<dbReference type="SUPFAM" id="SSF53649">
    <property type="entry name" value="Alkaline phosphatase-like"/>
    <property type="match status" value="1"/>
</dbReference>
<feature type="chain" id="PRO_5047135483" evidence="1">
    <location>
        <begin position="22"/>
        <end position="414"/>
    </location>
</feature>
<proteinExistence type="predicted"/>
<dbReference type="RefSeq" id="WP_249472640.1">
    <property type="nucleotide sequence ID" value="NZ_JAMBEP010000001.1"/>
</dbReference>
<feature type="signal peptide" evidence="1">
    <location>
        <begin position="1"/>
        <end position="21"/>
    </location>
</feature>
<dbReference type="Gene3D" id="3.40.720.10">
    <property type="entry name" value="Alkaline Phosphatase, subunit A"/>
    <property type="match status" value="1"/>
</dbReference>
<keyword evidence="3" id="KW-1185">Reference proteome</keyword>
<dbReference type="Proteomes" id="UP001431217">
    <property type="component" value="Unassembled WGS sequence"/>
</dbReference>
<dbReference type="Gene3D" id="3.30.1360.180">
    <property type="match status" value="1"/>
</dbReference>
<accession>A0ABT0MJ64</accession>
<evidence type="ECO:0000313" key="2">
    <source>
        <dbReference type="EMBL" id="MCL1634294.1"/>
    </source>
</evidence>
<sequence length="414" mass="45396">MHLPLVILRTLLLCLCLAACASVAPPPGPPQTVLLVSIDAFRPDYLGLGLTPNLDRLAREGVRAQWMNPSYPSLTFPNHYTLVTGLRPDHHGIIHNTMRDESLGGFKQSDREAVGNGHWWGGEPVWVSAEKAGLRSVTMYWPGSEAAIDGVRPSQWRKFDDKSAYDERVDQVVAWLDVPAAQRPRLATLYFEKVDKKGHDYGPNSPQVREAVAEADAAIGRLTRTLAQRGLLDGINLIVVSDHGMAEVGPGHAIAVEDMVPVEDAVVVSIGQSIGIAPRPGREAKAEARLLGAHPQYDCWRKSELPARWRYGSNPRIPPIVCQMHEGWDALEREKALQRPKDATRGSHGYDPALPSMRALFIARGPAFRRGAVLPPFDNVDVYPLLMRLLGLPPAANDGDSDRLLPALAADPPR</sequence>
<name>A0ABT0MJ64_9GAMM</name>
<evidence type="ECO:0000313" key="3">
    <source>
        <dbReference type="Proteomes" id="UP001431217"/>
    </source>
</evidence>
<comment type="caution">
    <text evidence="2">The sequence shown here is derived from an EMBL/GenBank/DDBJ whole genome shotgun (WGS) entry which is preliminary data.</text>
</comment>
<dbReference type="InterPro" id="IPR017850">
    <property type="entry name" value="Alkaline_phosphatase_core_sf"/>
</dbReference>
<dbReference type="CDD" id="cd16018">
    <property type="entry name" value="Enpp"/>
    <property type="match status" value="1"/>
</dbReference>
<dbReference type="PANTHER" id="PTHR10151">
    <property type="entry name" value="ECTONUCLEOTIDE PYROPHOSPHATASE/PHOSPHODIESTERASE"/>
    <property type="match status" value="1"/>
</dbReference>